<dbReference type="InterPro" id="IPR001048">
    <property type="entry name" value="Asp/Glu/Uridylate_kinase"/>
</dbReference>
<dbReference type="InterPro" id="IPR000534">
    <property type="entry name" value="Semialdehyde_DH_NAD-bd"/>
</dbReference>
<dbReference type="SUPFAM" id="SSF51735">
    <property type="entry name" value="NAD(P)-binding Rossmann-fold domains"/>
    <property type="match status" value="1"/>
</dbReference>
<dbReference type="GO" id="GO:0003991">
    <property type="term" value="F:acetylglutamate kinase activity"/>
    <property type="evidence" value="ECO:0007669"/>
    <property type="project" value="UniProtKB-EC"/>
</dbReference>
<dbReference type="InterPro" id="IPR036291">
    <property type="entry name" value="NAD(P)-bd_dom_sf"/>
</dbReference>
<dbReference type="Gene3D" id="3.40.1160.10">
    <property type="entry name" value="Acetylglutamate kinase-like"/>
    <property type="match status" value="1"/>
</dbReference>
<dbReference type="PROSITE" id="PS51731">
    <property type="entry name" value="GNAT_NAGS"/>
    <property type="match status" value="1"/>
</dbReference>
<sequence>MLARSALINRLACARSFPVSRSLAVTCAAQTRVIAHPLALGVARATYSKASTHGAPNIEKETITRLLYNIGSQREVQWYLNHFSSVESQKFAVIKVGGAIISDHLDSLASSVTFLNQVGLFPILLHGAGPQLNQLLEDAGVEPNYIDGIRVTDAKTLTIARSVFARENIKLADALEARGTRARPINGGVFTAEYLDPQKYGLVGKITHVNKGPIASAISAGALPVLTSLAETPDGQVLNVNADVAASELAKVIEPLKIVYLNEKGGMMHGGTGKLMDVINLDEDYEALMKEPWVKYGTRLKLREIHDLLQHLPRTSSVSIISPEHLQKELFTHSGAGTLLRRGYRLYKHTIAELDGDRVRALLSAHDPEISSGTTSVAQYLTNLSQPHPEKAPIVAYGDEGYEVIALVRPPANQGEMAVIDKLVSSNSGLLHNVLDGVWTKLAKDFPKLQWTIPMNDPNKAWHFERCDGSVTVDGGRQVLMFRGVTSPEEVKKAVEQYLARTRAASPAAAAKASGVFAQSSQKRAFSTTSSSSSAFRVGLVGARGFTGQELISILNRHPRLDLAKSLSRSKELAGTRVAAYTKGDARYANLTPGDVSRVTDVDAWVLALPNGASDPWVAAIREAKAPNIAGHPVMVDLSADYRFDKSGLWKYGLVESHRASLRGAKCISNPGCYATGMQLALWPLARAKSLAGPASVFGVSGYSGAGTTPSPKNDVKNLVHNSLLAYALAGHIHEREASKHTAPVHFTPHVGPFFRGIHLTIQVPLSGSGWTEDKVTNLFQKAYKDEPLVVVADDGEVPSVADIRGKHSVVVGGFKVVSSGKDQQQQRLVMVAAIDNLRKGAATQAVQNLNLALGMDDLVGIDVHGDVVPVDGPAFADS</sequence>
<dbReference type="SUPFAM" id="SSF53633">
    <property type="entry name" value="Carbamate kinase-like"/>
    <property type="match status" value="1"/>
</dbReference>
<dbReference type="InterPro" id="IPR006855">
    <property type="entry name" value="Vertebrate-like_GNAT_dom"/>
</dbReference>
<dbReference type="NCBIfam" id="TIGR00761">
    <property type="entry name" value="argB"/>
    <property type="match status" value="1"/>
</dbReference>
<keyword evidence="13 19" id="KW-0521">NADP</keyword>
<dbReference type="EC" id="2.7.2.8" evidence="6"/>
<comment type="pathway">
    <text evidence="3 19">Amino-acid biosynthesis; L-arginine biosynthesis; N(2)-acetyl-L-ornithine from L-glutamate: step 3/4.</text>
</comment>
<keyword evidence="11 19" id="KW-0418">Kinase</keyword>
<dbReference type="GO" id="GO:0006526">
    <property type="term" value="P:L-arginine biosynthetic process"/>
    <property type="evidence" value="ECO:0007669"/>
    <property type="project" value="UniProtKB-UniRule"/>
</dbReference>
<dbReference type="CDD" id="cd24149">
    <property type="entry name" value="AGPR_N_ARG5_6_like"/>
    <property type="match status" value="1"/>
</dbReference>
<dbReference type="FunFam" id="3.40.1160.10:FF:000046">
    <property type="entry name" value="N-acetylglutamate kinase / N-acetylglutamate synthase"/>
    <property type="match status" value="1"/>
</dbReference>
<dbReference type="SUPFAM" id="SSF55347">
    <property type="entry name" value="Glyceraldehyde-3-phosphate dehydrogenase-like, C-terminal domain"/>
    <property type="match status" value="1"/>
</dbReference>
<evidence type="ECO:0000256" key="1">
    <source>
        <dbReference type="ARBA" id="ARBA00004173"/>
    </source>
</evidence>
<comment type="subcellular location">
    <subcellularLocation>
        <location evidence="1 19">Mitochondrion</location>
    </subcellularLocation>
</comment>
<evidence type="ECO:0000256" key="11">
    <source>
        <dbReference type="ARBA" id="ARBA00022777"/>
    </source>
</evidence>
<evidence type="ECO:0000256" key="6">
    <source>
        <dbReference type="ARBA" id="ARBA00013065"/>
    </source>
</evidence>
<dbReference type="CDD" id="cd04252">
    <property type="entry name" value="AAK_NAGK-fArgBP"/>
    <property type="match status" value="1"/>
</dbReference>
<name>A0A1Y2HRA8_9FUNG</name>
<evidence type="ECO:0000313" key="23">
    <source>
        <dbReference type="Proteomes" id="UP000193411"/>
    </source>
</evidence>
<keyword evidence="9 19" id="KW-0808">Transferase</keyword>
<comment type="similarity">
    <text evidence="4 19">In the N-terminal section; belongs to the acetylglutamate kinase family.</text>
</comment>
<dbReference type="GO" id="GO:0005524">
    <property type="term" value="F:ATP binding"/>
    <property type="evidence" value="ECO:0007669"/>
    <property type="project" value="UniProtKB-UniRule"/>
</dbReference>
<dbReference type="InterPro" id="IPR036393">
    <property type="entry name" value="AceGlu_kinase-like_sf"/>
</dbReference>
<evidence type="ECO:0000256" key="17">
    <source>
        <dbReference type="ARBA" id="ARBA00023268"/>
    </source>
</evidence>
<keyword evidence="8 19" id="KW-0028">Amino-acid biosynthesis</keyword>
<evidence type="ECO:0000256" key="10">
    <source>
        <dbReference type="ARBA" id="ARBA00022741"/>
    </source>
</evidence>
<keyword evidence="14" id="KW-0809">Transit peptide</keyword>
<dbReference type="InterPro" id="IPR000706">
    <property type="entry name" value="AGPR_type-1"/>
</dbReference>
<evidence type="ECO:0000256" key="12">
    <source>
        <dbReference type="ARBA" id="ARBA00022840"/>
    </source>
</evidence>
<dbReference type="Gene3D" id="3.30.360.10">
    <property type="entry name" value="Dihydrodipicolinate Reductase, domain 2"/>
    <property type="match status" value="1"/>
</dbReference>
<dbReference type="STRING" id="765915.A0A1Y2HRA8"/>
<keyword evidence="15 19" id="KW-0560">Oxidoreductase</keyword>
<evidence type="ECO:0000256" key="5">
    <source>
        <dbReference type="ARBA" id="ARBA00007239"/>
    </source>
</evidence>
<evidence type="ECO:0000256" key="7">
    <source>
        <dbReference type="ARBA" id="ARBA00022571"/>
    </source>
</evidence>
<dbReference type="NCBIfam" id="TIGR01850">
    <property type="entry name" value="argC"/>
    <property type="match status" value="1"/>
</dbReference>
<comment type="caution">
    <text evidence="22">The sequence shown here is derived from an EMBL/GenBank/DDBJ whole genome shotgun (WGS) entry which is preliminary data.</text>
</comment>
<evidence type="ECO:0000256" key="9">
    <source>
        <dbReference type="ARBA" id="ARBA00022679"/>
    </source>
</evidence>
<dbReference type="GO" id="GO:0003942">
    <property type="term" value="F:N-acetyl-gamma-glutamyl-phosphate reductase activity"/>
    <property type="evidence" value="ECO:0007669"/>
    <property type="project" value="UniProtKB-UniRule"/>
</dbReference>
<evidence type="ECO:0000256" key="19">
    <source>
        <dbReference type="PIRNR" id="PIRNR036440"/>
    </source>
</evidence>
<dbReference type="Proteomes" id="UP000193411">
    <property type="component" value="Unassembled WGS sequence"/>
</dbReference>
<dbReference type="InterPro" id="IPR041734">
    <property type="entry name" value="NAGK-fArgBP"/>
</dbReference>
<dbReference type="InterPro" id="IPR023013">
    <property type="entry name" value="AGPR_AS"/>
</dbReference>
<evidence type="ECO:0000256" key="15">
    <source>
        <dbReference type="ARBA" id="ARBA00023002"/>
    </source>
</evidence>
<keyword evidence="7 19" id="KW-0055">Arginine biosynthesis</keyword>
<dbReference type="InterPro" id="IPR011241">
    <property type="entry name" value="NAGK/NAGSA"/>
</dbReference>
<dbReference type="InterPro" id="IPR004662">
    <property type="entry name" value="AcgluKinase_fam"/>
</dbReference>
<dbReference type="Gene3D" id="3.40.630.30">
    <property type="match status" value="1"/>
</dbReference>
<evidence type="ECO:0000256" key="3">
    <source>
        <dbReference type="ARBA" id="ARBA00004862"/>
    </source>
</evidence>
<evidence type="ECO:0000259" key="21">
    <source>
        <dbReference type="PROSITE" id="PS51731"/>
    </source>
</evidence>
<organism evidence="22 23">
    <name type="scientific">Catenaria anguillulae PL171</name>
    <dbReference type="NCBI Taxonomy" id="765915"/>
    <lineage>
        <taxon>Eukaryota</taxon>
        <taxon>Fungi</taxon>
        <taxon>Fungi incertae sedis</taxon>
        <taxon>Blastocladiomycota</taxon>
        <taxon>Blastocladiomycetes</taxon>
        <taxon>Blastocladiales</taxon>
        <taxon>Catenariaceae</taxon>
        <taxon>Catenaria</taxon>
    </lineage>
</organism>
<keyword evidence="10 19" id="KW-0547">Nucleotide-binding</keyword>
<comment type="catalytic activity">
    <reaction evidence="18">
        <text>N-acetyl-L-glutamate + ATP = N-acetyl-L-glutamyl 5-phosphate + ADP</text>
        <dbReference type="Rhea" id="RHEA:14629"/>
        <dbReference type="ChEBI" id="CHEBI:30616"/>
        <dbReference type="ChEBI" id="CHEBI:44337"/>
        <dbReference type="ChEBI" id="CHEBI:57936"/>
        <dbReference type="ChEBI" id="CHEBI:456216"/>
        <dbReference type="EC" id="2.7.2.8"/>
    </reaction>
</comment>
<dbReference type="GO" id="GO:0005759">
    <property type="term" value="C:mitochondrial matrix"/>
    <property type="evidence" value="ECO:0007669"/>
    <property type="project" value="TreeGrafter"/>
</dbReference>
<dbReference type="PANTHER" id="PTHR23342">
    <property type="entry name" value="N-ACETYLGLUTAMATE SYNTHASE"/>
    <property type="match status" value="1"/>
</dbReference>
<evidence type="ECO:0000313" key="22">
    <source>
        <dbReference type="EMBL" id="ORZ37127.1"/>
    </source>
</evidence>
<dbReference type="HAMAP" id="MF_00150">
    <property type="entry name" value="ArgC_type1"/>
    <property type="match status" value="1"/>
</dbReference>
<evidence type="ECO:0000256" key="14">
    <source>
        <dbReference type="ARBA" id="ARBA00022946"/>
    </source>
</evidence>
<evidence type="ECO:0000256" key="18">
    <source>
        <dbReference type="ARBA" id="ARBA00048141"/>
    </source>
</evidence>
<dbReference type="CDD" id="cd23936">
    <property type="entry name" value="AGPR_C_ARG5_6_like"/>
    <property type="match status" value="1"/>
</dbReference>
<evidence type="ECO:0000256" key="13">
    <source>
        <dbReference type="ARBA" id="ARBA00022857"/>
    </source>
</evidence>
<comment type="pathway">
    <text evidence="2 19">Amino-acid biosynthesis; L-arginine biosynthesis; N(2)-acetyl-L-ornithine from L-glutamate: step 2/4.</text>
</comment>
<reference evidence="22 23" key="1">
    <citation type="submission" date="2016-07" db="EMBL/GenBank/DDBJ databases">
        <title>Pervasive Adenine N6-methylation of Active Genes in Fungi.</title>
        <authorList>
            <consortium name="DOE Joint Genome Institute"/>
            <person name="Mondo S.J."/>
            <person name="Dannebaum R.O."/>
            <person name="Kuo R.C."/>
            <person name="Labutti K."/>
            <person name="Haridas S."/>
            <person name="Kuo A."/>
            <person name="Salamov A."/>
            <person name="Ahrendt S.R."/>
            <person name="Lipzen A."/>
            <person name="Sullivan W."/>
            <person name="Andreopoulos W.B."/>
            <person name="Clum A."/>
            <person name="Lindquist E."/>
            <person name="Daum C."/>
            <person name="Ramamoorthy G.K."/>
            <person name="Gryganskyi A."/>
            <person name="Culley D."/>
            <person name="Magnuson J.K."/>
            <person name="James T.Y."/>
            <person name="O'Malley M.A."/>
            <person name="Stajich J.E."/>
            <person name="Spatafora J.W."/>
            <person name="Visel A."/>
            <person name="Grigoriev I.V."/>
        </authorList>
    </citation>
    <scope>NUCLEOTIDE SEQUENCE [LARGE SCALE GENOMIC DNA]</scope>
    <source>
        <strain evidence="22 23">PL171</strain>
    </source>
</reference>
<dbReference type="PANTHER" id="PTHR23342:SF0">
    <property type="entry name" value="N-ACETYLGLUTAMATE SYNTHASE, MITOCHONDRIAL"/>
    <property type="match status" value="1"/>
</dbReference>
<dbReference type="AlphaFoldDB" id="A0A1Y2HRA8"/>
<accession>A0A1Y2HRA8</accession>
<dbReference type="SMART" id="SM00859">
    <property type="entry name" value="Semialdhyde_dh"/>
    <property type="match status" value="1"/>
</dbReference>
<dbReference type="Pfam" id="PF22698">
    <property type="entry name" value="Semialdhyde_dhC_1"/>
    <property type="match status" value="1"/>
</dbReference>
<feature type="domain" description="N-acetyltransferase" evidence="21">
    <location>
        <begin position="343"/>
        <end position="506"/>
    </location>
</feature>
<evidence type="ECO:0000256" key="8">
    <source>
        <dbReference type="ARBA" id="ARBA00022605"/>
    </source>
</evidence>
<dbReference type="Pfam" id="PF04768">
    <property type="entry name" value="NAT"/>
    <property type="match status" value="1"/>
</dbReference>
<dbReference type="PROSITE" id="PS01224">
    <property type="entry name" value="ARGC"/>
    <property type="match status" value="1"/>
</dbReference>
<dbReference type="Pfam" id="PF01118">
    <property type="entry name" value="Semialdhyde_dh"/>
    <property type="match status" value="1"/>
</dbReference>
<proteinExistence type="inferred from homology"/>
<keyword evidence="17 19" id="KW-0511">Multifunctional enzyme</keyword>
<protein>
    <recommendedName>
        <fullName evidence="6">acetylglutamate kinase</fullName>
        <ecNumber evidence="6">2.7.2.8</ecNumber>
    </recommendedName>
</protein>
<dbReference type="InterPro" id="IPR058924">
    <property type="entry name" value="AGPR_dimerisation_dom"/>
</dbReference>
<dbReference type="GO" id="GO:0051287">
    <property type="term" value="F:NAD binding"/>
    <property type="evidence" value="ECO:0007669"/>
    <property type="project" value="UniProtKB-UniRule"/>
</dbReference>
<dbReference type="UniPathway" id="UPA00068">
    <property type="reaction ID" value="UER00107"/>
</dbReference>
<dbReference type="Pfam" id="PF00696">
    <property type="entry name" value="AA_kinase"/>
    <property type="match status" value="1"/>
</dbReference>
<dbReference type="PIRSF" id="PIRSF036440">
    <property type="entry name" value="ARG5-6"/>
    <property type="match status" value="1"/>
</dbReference>
<dbReference type="Gene3D" id="3.40.50.720">
    <property type="entry name" value="NAD(P)-binding Rossmann-like Domain"/>
    <property type="match status" value="1"/>
</dbReference>
<gene>
    <name evidence="22" type="ORF">BCR44DRAFT_1053176</name>
</gene>
<feature type="active site" evidence="20">
    <location>
        <position position="673"/>
    </location>
</feature>
<dbReference type="EMBL" id="MCFL01000014">
    <property type="protein sequence ID" value="ORZ37127.1"/>
    <property type="molecule type" value="Genomic_DNA"/>
</dbReference>
<keyword evidence="16 19" id="KW-0496">Mitochondrion</keyword>
<evidence type="ECO:0000256" key="20">
    <source>
        <dbReference type="PROSITE-ProRule" id="PRU10010"/>
    </source>
</evidence>
<evidence type="ECO:0000256" key="4">
    <source>
        <dbReference type="ARBA" id="ARBA00006830"/>
    </source>
</evidence>
<comment type="similarity">
    <text evidence="5 19">In the C-terminal section; belongs to the NAGSA dehydrogenase family.</text>
</comment>
<dbReference type="GO" id="GO:0070401">
    <property type="term" value="F:NADP+ binding"/>
    <property type="evidence" value="ECO:0007669"/>
    <property type="project" value="InterPro"/>
</dbReference>
<dbReference type="OrthoDB" id="438291at2759"/>
<keyword evidence="23" id="KW-1185">Reference proteome</keyword>
<evidence type="ECO:0000256" key="16">
    <source>
        <dbReference type="ARBA" id="ARBA00023128"/>
    </source>
</evidence>
<keyword evidence="12 19" id="KW-0067">ATP-binding</keyword>
<evidence type="ECO:0000256" key="2">
    <source>
        <dbReference type="ARBA" id="ARBA00004828"/>
    </source>
</evidence>